<feature type="transmembrane region" description="Helical" evidence="1">
    <location>
        <begin position="422"/>
        <end position="443"/>
    </location>
</feature>
<organism evidence="3 4">
    <name type="scientific">Marinobacterium aestuariivivens</name>
    <dbReference type="NCBI Taxonomy" id="1698799"/>
    <lineage>
        <taxon>Bacteria</taxon>
        <taxon>Pseudomonadati</taxon>
        <taxon>Pseudomonadota</taxon>
        <taxon>Gammaproteobacteria</taxon>
        <taxon>Oceanospirillales</taxon>
        <taxon>Oceanospirillaceae</taxon>
        <taxon>Marinobacterium</taxon>
    </lineage>
</organism>
<sequence length="481" mass="49693">MIEGLLAAFAAVSSLDVLWALAVGVLLGYFVGALPGLTSSIGMALLIPFTFGMDPIPAIVMLVAIYMAADYAGGIPAILVNAPGQPAAAVTAFDGHPMRQRGEAGKALALSILSSGAGALISVLLLILTAQLMADVALAFGPAEYFALAVLGLSLVSVLSSGPVLKALVGLLFGLLVVTIGIDPVSGEGRFVFHEGLLEGIPFLAALIGLFALSEVFYMLEESEDRPVPIKSVPRLEGALRTLGGYGRTLLRSSCIGYVVGVIPGAGSSVASLVSYGMAKRSSRTPESFGQGNPEGVVASEAANNASVSGALAPLLALGIPGSASAAVLIGGLSIQGLEPGPLLFQNHPEIPYSIFVSLLLGLPIMLALGLMGVRVWVRVTLVPKGIVASVVAGICLLGAYASTNDVFTVAVTAFFGVAGYLLRKVGVHPAPVVLALVLGYLMESNFRRAMLMSGDDWSFLSASRLLRVCWVARCWCWSRR</sequence>
<feature type="transmembrane region" description="Helical" evidence="1">
    <location>
        <begin position="386"/>
        <end position="402"/>
    </location>
</feature>
<reference evidence="4" key="1">
    <citation type="journal article" date="2019" name="Int. J. Syst. Evol. Microbiol.">
        <title>The Global Catalogue of Microorganisms (GCM) 10K type strain sequencing project: providing services to taxonomists for standard genome sequencing and annotation.</title>
        <authorList>
            <consortium name="The Broad Institute Genomics Platform"/>
            <consortium name="The Broad Institute Genome Sequencing Center for Infectious Disease"/>
            <person name="Wu L."/>
            <person name="Ma J."/>
        </authorList>
    </citation>
    <scope>NUCLEOTIDE SEQUENCE [LARGE SCALE GENOMIC DNA]</scope>
    <source>
        <strain evidence="4">NBRC 111756</strain>
    </source>
</reference>
<protein>
    <submittedName>
        <fullName evidence="3">Tripartite tricarboxylate transporter permease</fullName>
    </submittedName>
</protein>
<keyword evidence="1" id="KW-0472">Membrane</keyword>
<feature type="domain" description="DUF112" evidence="2">
    <location>
        <begin position="18"/>
        <end position="435"/>
    </location>
</feature>
<comment type="caution">
    <text evidence="3">The sequence shown here is derived from an EMBL/GenBank/DDBJ whole genome shotgun (WGS) entry which is preliminary data.</text>
</comment>
<dbReference type="Proteomes" id="UP001596422">
    <property type="component" value="Unassembled WGS sequence"/>
</dbReference>
<feature type="transmembrane region" description="Helical" evidence="1">
    <location>
        <begin position="136"/>
        <end position="158"/>
    </location>
</feature>
<feature type="transmembrane region" description="Helical" evidence="1">
    <location>
        <begin position="355"/>
        <end position="374"/>
    </location>
</feature>
<feature type="transmembrane region" description="Helical" evidence="1">
    <location>
        <begin position="107"/>
        <end position="129"/>
    </location>
</feature>
<evidence type="ECO:0000259" key="2">
    <source>
        <dbReference type="Pfam" id="PF01970"/>
    </source>
</evidence>
<keyword evidence="1" id="KW-0812">Transmembrane</keyword>
<proteinExistence type="predicted"/>
<name>A0ABW2A9T7_9GAMM</name>
<evidence type="ECO:0000313" key="3">
    <source>
        <dbReference type="EMBL" id="MFC6674211.1"/>
    </source>
</evidence>
<dbReference type="Pfam" id="PF01970">
    <property type="entry name" value="TctA"/>
    <property type="match status" value="1"/>
</dbReference>
<dbReference type="InterPro" id="IPR002823">
    <property type="entry name" value="DUF112_TM"/>
</dbReference>
<accession>A0ABW2A9T7</accession>
<evidence type="ECO:0000313" key="4">
    <source>
        <dbReference type="Proteomes" id="UP001596422"/>
    </source>
</evidence>
<dbReference type="PANTHER" id="PTHR35342:SF5">
    <property type="entry name" value="TRICARBOXYLIC TRANSPORT PROTEIN"/>
    <property type="match status" value="1"/>
</dbReference>
<evidence type="ECO:0000256" key="1">
    <source>
        <dbReference type="SAM" id="Phobius"/>
    </source>
</evidence>
<feature type="transmembrane region" description="Helical" evidence="1">
    <location>
        <begin position="197"/>
        <end position="220"/>
    </location>
</feature>
<keyword evidence="4" id="KW-1185">Reference proteome</keyword>
<keyword evidence="1" id="KW-1133">Transmembrane helix</keyword>
<feature type="transmembrane region" description="Helical" evidence="1">
    <location>
        <begin position="256"/>
        <end position="279"/>
    </location>
</feature>
<dbReference type="EMBL" id="JBHSWE010000002">
    <property type="protein sequence ID" value="MFC6674211.1"/>
    <property type="molecule type" value="Genomic_DNA"/>
</dbReference>
<dbReference type="PANTHER" id="PTHR35342">
    <property type="entry name" value="TRICARBOXYLIC TRANSPORT PROTEIN"/>
    <property type="match status" value="1"/>
</dbReference>
<gene>
    <name evidence="3" type="ORF">ACFQDL_31955</name>
</gene>
<feature type="transmembrane region" description="Helical" evidence="1">
    <location>
        <begin position="315"/>
        <end position="335"/>
    </location>
</feature>
<dbReference type="RefSeq" id="WP_379913961.1">
    <property type="nucleotide sequence ID" value="NZ_JBHSWE010000002.1"/>
</dbReference>